<gene>
    <name evidence="2" type="ORF">nbrc107697_19020</name>
</gene>
<evidence type="ECO:0000313" key="2">
    <source>
        <dbReference type="EMBL" id="GED97863.1"/>
    </source>
</evidence>
<dbReference type="AlphaFoldDB" id="A0A7I9UY28"/>
<dbReference type="InterPro" id="IPR000792">
    <property type="entry name" value="Tscrpt_reg_LuxR_C"/>
</dbReference>
<evidence type="ECO:0000313" key="3">
    <source>
        <dbReference type="Proteomes" id="UP000444980"/>
    </source>
</evidence>
<proteinExistence type="predicted"/>
<feature type="domain" description="HTH luxR-type" evidence="1">
    <location>
        <begin position="109"/>
        <end position="171"/>
    </location>
</feature>
<dbReference type="GO" id="GO:0003677">
    <property type="term" value="F:DNA binding"/>
    <property type="evidence" value="ECO:0007669"/>
    <property type="project" value="InterPro"/>
</dbReference>
<dbReference type="InterPro" id="IPR016032">
    <property type="entry name" value="Sig_transdc_resp-reg_C-effctor"/>
</dbReference>
<dbReference type="SMART" id="SM00421">
    <property type="entry name" value="HTH_LUXR"/>
    <property type="match status" value="1"/>
</dbReference>
<organism evidence="2 3">
    <name type="scientific">Gordonia crocea</name>
    <dbReference type="NCBI Taxonomy" id="589162"/>
    <lineage>
        <taxon>Bacteria</taxon>
        <taxon>Bacillati</taxon>
        <taxon>Actinomycetota</taxon>
        <taxon>Actinomycetes</taxon>
        <taxon>Mycobacteriales</taxon>
        <taxon>Gordoniaceae</taxon>
        <taxon>Gordonia</taxon>
    </lineage>
</organism>
<dbReference type="RefSeq" id="WP_161927130.1">
    <property type="nucleotide sequence ID" value="NZ_BJOU01000001.1"/>
</dbReference>
<protein>
    <recommendedName>
        <fullName evidence="1">HTH luxR-type domain-containing protein</fullName>
    </recommendedName>
</protein>
<keyword evidence="3" id="KW-1185">Reference proteome</keyword>
<dbReference type="GO" id="GO:0006355">
    <property type="term" value="P:regulation of DNA-templated transcription"/>
    <property type="evidence" value="ECO:0007669"/>
    <property type="project" value="InterPro"/>
</dbReference>
<dbReference type="InterPro" id="IPR036388">
    <property type="entry name" value="WH-like_DNA-bd_sf"/>
</dbReference>
<dbReference type="SUPFAM" id="SSF46894">
    <property type="entry name" value="C-terminal effector domain of the bipartite response regulators"/>
    <property type="match status" value="1"/>
</dbReference>
<reference evidence="3" key="1">
    <citation type="submission" date="2019-06" db="EMBL/GenBank/DDBJ databases">
        <title>Gordonia isolated from sludge of a wastewater treatment plant.</title>
        <authorList>
            <person name="Tamura T."/>
            <person name="Aoyama K."/>
            <person name="Kang Y."/>
            <person name="Saito S."/>
            <person name="Akiyama N."/>
            <person name="Yazawa K."/>
            <person name="Gonoi T."/>
            <person name="Mikami Y."/>
        </authorList>
    </citation>
    <scope>NUCLEOTIDE SEQUENCE [LARGE SCALE GENOMIC DNA]</scope>
    <source>
        <strain evidence="3">NBRC 107697</strain>
    </source>
</reference>
<comment type="caution">
    <text evidence="2">The sequence shown here is derived from an EMBL/GenBank/DDBJ whole genome shotgun (WGS) entry which is preliminary data.</text>
</comment>
<name>A0A7I9UY28_9ACTN</name>
<sequence length="182" mass="19715">MTAAAPWNPTYRPCDEIRRAEEGARRRAAQAAARRRQALADLTARRMALPGQGHADARRDVDFEFAARAIGRLPGGVVVFEPAVEEMTSEQASAETARLTAAADLELPRPSLTAREVEVLRTWLLLDSKPAVAGELGISLGTVNTHLTRIRAKYADLGRPAPTKAGLVARAVQDELISLEEL</sequence>
<accession>A0A7I9UY28</accession>
<dbReference type="OrthoDB" id="3171335at2"/>
<dbReference type="Gene3D" id="1.10.10.10">
    <property type="entry name" value="Winged helix-like DNA-binding domain superfamily/Winged helix DNA-binding domain"/>
    <property type="match status" value="1"/>
</dbReference>
<dbReference type="EMBL" id="BJOU01000001">
    <property type="protein sequence ID" value="GED97863.1"/>
    <property type="molecule type" value="Genomic_DNA"/>
</dbReference>
<dbReference type="Pfam" id="PF00196">
    <property type="entry name" value="GerE"/>
    <property type="match status" value="1"/>
</dbReference>
<evidence type="ECO:0000259" key="1">
    <source>
        <dbReference type="SMART" id="SM00421"/>
    </source>
</evidence>
<dbReference type="Proteomes" id="UP000444980">
    <property type="component" value="Unassembled WGS sequence"/>
</dbReference>